<feature type="compositionally biased region" description="Polar residues" evidence="3">
    <location>
        <begin position="541"/>
        <end position="552"/>
    </location>
</feature>
<dbReference type="AlphaFoldDB" id="A0A6G1GXG1"/>
<keyword evidence="6" id="KW-1185">Reference proteome</keyword>
<evidence type="ECO:0000256" key="4">
    <source>
        <dbReference type="SAM" id="Phobius"/>
    </source>
</evidence>
<keyword evidence="4" id="KW-0812">Transmembrane</keyword>
<feature type="region of interest" description="Disordered" evidence="3">
    <location>
        <begin position="659"/>
        <end position="704"/>
    </location>
</feature>
<evidence type="ECO:0000313" key="5">
    <source>
        <dbReference type="EMBL" id="KAF1985418.1"/>
    </source>
</evidence>
<feature type="compositionally biased region" description="Low complexity" evidence="3">
    <location>
        <begin position="662"/>
        <end position="672"/>
    </location>
</feature>
<organism evidence="5 6">
    <name type="scientific">Aulographum hederae CBS 113979</name>
    <dbReference type="NCBI Taxonomy" id="1176131"/>
    <lineage>
        <taxon>Eukaryota</taxon>
        <taxon>Fungi</taxon>
        <taxon>Dikarya</taxon>
        <taxon>Ascomycota</taxon>
        <taxon>Pezizomycotina</taxon>
        <taxon>Dothideomycetes</taxon>
        <taxon>Pleosporomycetidae</taxon>
        <taxon>Aulographales</taxon>
        <taxon>Aulographaceae</taxon>
    </lineage>
</organism>
<feature type="region of interest" description="Disordered" evidence="3">
    <location>
        <begin position="467"/>
        <end position="504"/>
    </location>
</feature>
<name>A0A6G1GXG1_9PEZI</name>
<dbReference type="Pfam" id="PF24681">
    <property type="entry name" value="Kelch_KLHDC2_KLHL20_DRC7"/>
    <property type="match status" value="1"/>
</dbReference>
<dbReference type="PANTHER" id="PTHR46093:SF18">
    <property type="entry name" value="FIBRONECTIN TYPE-III DOMAIN-CONTAINING PROTEIN"/>
    <property type="match status" value="1"/>
</dbReference>
<sequence length="763" mass="80089">MKRTLDIHTIPPRSTSTSVILSRVILLACVLLAAFPIINHGSTRPSLFGVSARTIDSREVALENVGGAQNFTQRQGQDDRTQYCKRWSHQSAVVNGTMYIYGGRSSYSADQTQNQWNNDFLTLDLTKSWTISSPSLTSLAQPSGPPPVANGYLWNSHSSLYLYGGEFQDQPATSPVAFSMWEYDIAASSWKEHSDPQTSAGLNSEGDGGIVERAAEGAGFGVASLGRGWYFGGHLDAFTTEGWDWYTQPRVYLKSLLEFTFPGATNLGVQSLNQGQTADSDGAWRNITTAGDQDTAVFGERADGVLVYIPGFGAEGVLLGLAGGTNESFTQMNIIDVYDIANATWYKQTTNGDIPDYRVNPCAVVAAAADGSSHNVYMFGGQNLLPYGSQTQKQDMWVLSVPSFTWIEVDQQGQVPYGRSGHSCQIWDGQMVMVGGYIGRDIGCEYPGIYVFNTSSLSWENQFTSLTGQQGTLSPDNGNQNSDSSGGSDGDGSEDEANPFSQQQSQIGFNSSAGLEGSYGYLVPPPIASIIGGSALGGASQTTPVNSPTSGPMATGRPNYYTVTAPGTPGATVTHVSPGGGGQSGADKDEGKNVGAIVAGVIAGALAVTAAYLGFCVWMYRKRLALYRNHVAMAQRAQGDPAKEGLAFFPVGGGELVDSEAQGRSLSQSQSGSGSGGSGGSGNIVPGNGSGGSGSGSGSGQTAIASGGTSYKGYQPVDEGSFVDGRLSTGSMEDLLGGQVPSFWGSRGVVLNPRSTLRVINRD</sequence>
<keyword evidence="2" id="KW-0677">Repeat</keyword>
<evidence type="ECO:0000256" key="3">
    <source>
        <dbReference type="SAM" id="MobiDB-lite"/>
    </source>
</evidence>
<feature type="compositionally biased region" description="Gly residues" evidence="3">
    <location>
        <begin position="673"/>
        <end position="699"/>
    </location>
</feature>
<feature type="transmembrane region" description="Helical" evidence="4">
    <location>
        <begin position="594"/>
        <end position="620"/>
    </location>
</feature>
<keyword evidence="4" id="KW-0472">Membrane</keyword>
<keyword evidence="1" id="KW-0880">Kelch repeat</keyword>
<evidence type="ECO:0008006" key="7">
    <source>
        <dbReference type="Google" id="ProtNLM"/>
    </source>
</evidence>
<dbReference type="InterPro" id="IPR015915">
    <property type="entry name" value="Kelch-typ_b-propeller"/>
</dbReference>
<protein>
    <recommendedName>
        <fullName evidence="7">Galactose oxidase</fullName>
    </recommendedName>
</protein>
<keyword evidence="4" id="KW-1133">Transmembrane helix</keyword>
<evidence type="ECO:0000256" key="2">
    <source>
        <dbReference type="ARBA" id="ARBA00022737"/>
    </source>
</evidence>
<proteinExistence type="predicted"/>
<dbReference type="Gene3D" id="2.120.10.80">
    <property type="entry name" value="Kelch-type beta propeller"/>
    <property type="match status" value="2"/>
</dbReference>
<reference evidence="5" key="1">
    <citation type="journal article" date="2020" name="Stud. Mycol.">
        <title>101 Dothideomycetes genomes: a test case for predicting lifestyles and emergence of pathogens.</title>
        <authorList>
            <person name="Haridas S."/>
            <person name="Albert R."/>
            <person name="Binder M."/>
            <person name="Bloem J."/>
            <person name="Labutti K."/>
            <person name="Salamov A."/>
            <person name="Andreopoulos B."/>
            <person name="Baker S."/>
            <person name="Barry K."/>
            <person name="Bills G."/>
            <person name="Bluhm B."/>
            <person name="Cannon C."/>
            <person name="Castanera R."/>
            <person name="Culley D."/>
            <person name="Daum C."/>
            <person name="Ezra D."/>
            <person name="Gonzalez J."/>
            <person name="Henrissat B."/>
            <person name="Kuo A."/>
            <person name="Liang C."/>
            <person name="Lipzen A."/>
            <person name="Lutzoni F."/>
            <person name="Magnuson J."/>
            <person name="Mondo S."/>
            <person name="Nolan M."/>
            <person name="Ohm R."/>
            <person name="Pangilinan J."/>
            <person name="Park H.-J."/>
            <person name="Ramirez L."/>
            <person name="Alfaro M."/>
            <person name="Sun H."/>
            <person name="Tritt A."/>
            <person name="Yoshinaga Y."/>
            <person name="Zwiers L.-H."/>
            <person name="Turgeon B."/>
            <person name="Goodwin S."/>
            <person name="Spatafora J."/>
            <person name="Crous P."/>
            <person name="Grigoriev I."/>
        </authorList>
    </citation>
    <scope>NUCLEOTIDE SEQUENCE</scope>
    <source>
        <strain evidence="5">CBS 113979</strain>
    </source>
</reference>
<dbReference type="SUPFAM" id="SSF117281">
    <property type="entry name" value="Kelch motif"/>
    <property type="match status" value="1"/>
</dbReference>
<evidence type="ECO:0000256" key="1">
    <source>
        <dbReference type="ARBA" id="ARBA00022441"/>
    </source>
</evidence>
<evidence type="ECO:0000313" key="6">
    <source>
        <dbReference type="Proteomes" id="UP000800041"/>
    </source>
</evidence>
<dbReference type="PANTHER" id="PTHR46093">
    <property type="entry name" value="ACYL-COA-BINDING DOMAIN-CONTAINING PROTEIN 5"/>
    <property type="match status" value="1"/>
</dbReference>
<dbReference type="Proteomes" id="UP000800041">
    <property type="component" value="Unassembled WGS sequence"/>
</dbReference>
<gene>
    <name evidence="5" type="ORF">K402DRAFT_334656</name>
</gene>
<feature type="compositionally biased region" description="Low complexity" evidence="3">
    <location>
        <begin position="476"/>
        <end position="486"/>
    </location>
</feature>
<accession>A0A6G1GXG1</accession>
<dbReference type="EMBL" id="ML977162">
    <property type="protein sequence ID" value="KAF1985418.1"/>
    <property type="molecule type" value="Genomic_DNA"/>
</dbReference>
<dbReference type="OrthoDB" id="10251809at2759"/>
<feature type="region of interest" description="Disordered" evidence="3">
    <location>
        <begin position="539"/>
        <end position="589"/>
    </location>
</feature>
<feature type="transmembrane region" description="Helical" evidence="4">
    <location>
        <begin position="20"/>
        <end position="38"/>
    </location>
</feature>